<accession>A0AA39FHX6</accession>
<name>A0AA39FHX6_9HYME</name>
<keyword evidence="3" id="KW-1185">Reference proteome</keyword>
<protein>
    <recommendedName>
        <fullName evidence="1">Mutator-like transposase domain-containing protein</fullName>
    </recommendedName>
</protein>
<reference evidence="2" key="2">
    <citation type="submission" date="2023-03" db="EMBL/GenBank/DDBJ databases">
        <authorList>
            <person name="Inwood S.N."/>
            <person name="Skelly J.G."/>
            <person name="Guhlin J."/>
            <person name="Harrop T.W.R."/>
            <person name="Goldson S.G."/>
            <person name="Dearden P.K."/>
        </authorList>
    </citation>
    <scope>NUCLEOTIDE SEQUENCE</scope>
    <source>
        <strain evidence="2">Irish</strain>
        <tissue evidence="2">Whole body</tissue>
    </source>
</reference>
<gene>
    <name evidence="2" type="ORF">PV328_010466</name>
</gene>
<reference evidence="2" key="1">
    <citation type="journal article" date="2023" name="bioRxiv">
        <title>Scaffold-level genome assemblies of two parasitoid biocontrol wasps reveal the parthenogenesis mechanism and an associated novel virus.</title>
        <authorList>
            <person name="Inwood S."/>
            <person name="Skelly J."/>
            <person name="Guhlin J."/>
            <person name="Harrop T."/>
            <person name="Goldson S."/>
            <person name="Dearden P."/>
        </authorList>
    </citation>
    <scope>NUCLEOTIDE SEQUENCE</scope>
    <source>
        <strain evidence="2">Irish</strain>
        <tissue evidence="2">Whole body</tissue>
    </source>
</reference>
<organism evidence="2 3">
    <name type="scientific">Microctonus aethiopoides</name>
    <dbReference type="NCBI Taxonomy" id="144406"/>
    <lineage>
        <taxon>Eukaryota</taxon>
        <taxon>Metazoa</taxon>
        <taxon>Ecdysozoa</taxon>
        <taxon>Arthropoda</taxon>
        <taxon>Hexapoda</taxon>
        <taxon>Insecta</taxon>
        <taxon>Pterygota</taxon>
        <taxon>Neoptera</taxon>
        <taxon>Endopterygota</taxon>
        <taxon>Hymenoptera</taxon>
        <taxon>Apocrita</taxon>
        <taxon>Ichneumonoidea</taxon>
        <taxon>Braconidae</taxon>
        <taxon>Euphorinae</taxon>
        <taxon>Microctonus</taxon>
    </lineage>
</organism>
<dbReference type="EMBL" id="JAQQBS010000004">
    <property type="protein sequence ID" value="KAK0169828.1"/>
    <property type="molecule type" value="Genomic_DNA"/>
</dbReference>
<dbReference type="AlphaFoldDB" id="A0AA39FHX6"/>
<feature type="domain" description="Mutator-like transposase" evidence="1">
    <location>
        <begin position="49"/>
        <end position="188"/>
    </location>
</feature>
<proteinExistence type="predicted"/>
<evidence type="ECO:0000259" key="1">
    <source>
        <dbReference type="Pfam" id="PF20700"/>
    </source>
</evidence>
<dbReference type="InterPro" id="IPR049012">
    <property type="entry name" value="Mutator_transp_dom"/>
</dbReference>
<evidence type="ECO:0000313" key="2">
    <source>
        <dbReference type="EMBL" id="KAK0169828.1"/>
    </source>
</evidence>
<dbReference type="Pfam" id="PF20700">
    <property type="entry name" value="Mutator"/>
    <property type="match status" value="1"/>
</dbReference>
<comment type="caution">
    <text evidence="2">The sequence shown here is derived from an EMBL/GenBank/DDBJ whole genome shotgun (WGS) entry which is preliminary data.</text>
</comment>
<evidence type="ECO:0000313" key="3">
    <source>
        <dbReference type="Proteomes" id="UP001168990"/>
    </source>
</evidence>
<sequence length="196" mass="22039">METRLRYKGKFIKKKVLEKKIKIRESAHKRITNKLENETESVKPNLIEGSRVVELTELGKNLKCCRCNDVLCLDNIIDEIRTGLHSILKVKCINCNAITRVSTGKSHVINNDNKCKHFDSTTGVVLGAIHAGYGCTGLNKIFACANIPTISPKLFKRYEREVGPAIEKSAHQSCEKAAKEERQLVNDNIEKLCAFL</sequence>
<dbReference type="Proteomes" id="UP001168990">
    <property type="component" value="Unassembled WGS sequence"/>
</dbReference>